<comment type="similarity">
    <text evidence="2 9">Belongs to the ING family.</text>
</comment>
<feature type="binding site" evidence="7">
    <location>
        <position position="316"/>
    </location>
    <ligand>
        <name>Zn(2+)</name>
        <dbReference type="ChEBI" id="CHEBI:29105"/>
        <label>1</label>
    </ligand>
</feature>
<proteinExistence type="inferred from homology"/>
<feature type="compositionally biased region" description="Low complexity" evidence="10">
    <location>
        <begin position="126"/>
        <end position="136"/>
    </location>
</feature>
<feature type="binding site" evidence="7">
    <location>
        <position position="294"/>
    </location>
    <ligand>
        <name>Zn(2+)</name>
        <dbReference type="ChEBI" id="CHEBI:29105"/>
        <label>1</label>
    </ligand>
</feature>
<feature type="binding site" evidence="7">
    <location>
        <position position="332"/>
    </location>
    <ligand>
        <name>Zn(2+)</name>
        <dbReference type="ChEBI" id="CHEBI:29105"/>
        <label>2</label>
    </ligand>
</feature>
<dbReference type="InterPro" id="IPR011011">
    <property type="entry name" value="Znf_FYVE_PHD"/>
</dbReference>
<dbReference type="EMBL" id="JADBJN010000002">
    <property type="protein sequence ID" value="KAG5678382.1"/>
    <property type="molecule type" value="Genomic_DNA"/>
</dbReference>
<comment type="domain">
    <text evidence="9">The PHD-type zinc finger mediates the binding to H3K4me3.</text>
</comment>
<dbReference type="GO" id="GO:0008270">
    <property type="term" value="F:zinc ion binding"/>
    <property type="evidence" value="ECO:0007669"/>
    <property type="project" value="UniProtKB-KW"/>
</dbReference>
<feature type="compositionally biased region" description="Low complexity" evidence="10">
    <location>
        <begin position="213"/>
        <end position="244"/>
    </location>
</feature>
<evidence type="ECO:0000313" key="12">
    <source>
        <dbReference type="EMBL" id="KAG5678382.1"/>
    </source>
</evidence>
<dbReference type="Gene3D" id="3.30.40.10">
    <property type="entry name" value="Zinc/RING finger domain, C3HC4 (zinc finger)"/>
    <property type="match status" value="1"/>
</dbReference>
<dbReference type="SUPFAM" id="SSF57903">
    <property type="entry name" value="FYVE/PHD zinc finger"/>
    <property type="match status" value="1"/>
</dbReference>
<evidence type="ECO:0000259" key="11">
    <source>
        <dbReference type="PROSITE" id="PS50016"/>
    </source>
</evidence>
<dbReference type="OrthoDB" id="5411773at2759"/>
<dbReference type="Pfam" id="PF23011">
    <property type="entry name" value="PHD-1st_NSD"/>
    <property type="match status" value="1"/>
</dbReference>
<keyword evidence="13" id="KW-1185">Reference proteome</keyword>
<comment type="subunit">
    <text evidence="9">Component of an histone acetyltransferase complex. Interacts with H3K4me3 and to a lesser extent with H3K4me2.</text>
</comment>
<evidence type="ECO:0000313" key="13">
    <source>
        <dbReference type="Proteomes" id="UP001107558"/>
    </source>
</evidence>
<keyword evidence="9" id="KW-0156">Chromatin regulator</keyword>
<sequence>MLNQIPQQPSSEANSSGIFLKNYLEYIEELPDEIIRIITKVRELDVKTSNTVNEVEELSEKIIESSGEAKSKLYSRLQHVLINLQDFNDEKIRYNQHLSELIETRFRSVERDFQNNIATKNDRPHSPAISSVSSSTARNASIVQQVLSNLPLKNSSTTGSNISSSTNNSASELNANTNGNDKGVKRARRTRNEGTTTIAEIERAETPVKNESNKASTSSNNQSSSTNAKQKNSSSSSLAANNLSNKKKKKKVGAGKQQQSTGTSNQNSSNQVVEQVSSQLDDGIDPDEETYCLCGQISYGEMILCENDACKIEWFHFSCVSLTNKPKGKWYCPNCRGERPNILNKNLRKKYHDSPNTDRKFL</sequence>
<dbReference type="GO" id="GO:0006325">
    <property type="term" value="P:chromatin organization"/>
    <property type="evidence" value="ECO:0007669"/>
    <property type="project" value="UniProtKB-KW"/>
</dbReference>
<gene>
    <name evidence="12" type="ORF">PVAND_008062</name>
</gene>
<name>A0A9J6C9T0_POLVA</name>
<keyword evidence="4 8" id="KW-0863">Zinc-finger</keyword>
<feature type="compositionally biased region" description="Low complexity" evidence="10">
    <location>
        <begin position="154"/>
        <end position="178"/>
    </location>
</feature>
<dbReference type="AlphaFoldDB" id="A0A9J6C9T0"/>
<accession>A0A9J6C9T0</accession>
<evidence type="ECO:0000256" key="9">
    <source>
        <dbReference type="RuleBase" id="RU361213"/>
    </source>
</evidence>
<reference evidence="12" key="1">
    <citation type="submission" date="2021-03" db="EMBL/GenBank/DDBJ databases">
        <title>Chromosome level genome of the anhydrobiotic midge Polypedilum vanderplanki.</title>
        <authorList>
            <person name="Yoshida Y."/>
            <person name="Kikawada T."/>
            <person name="Gusev O."/>
        </authorList>
    </citation>
    <scope>NUCLEOTIDE SEQUENCE</scope>
    <source>
        <strain evidence="12">NIAS01</strain>
        <tissue evidence="12">Whole body or cell culture</tissue>
    </source>
</reference>
<dbReference type="InterPro" id="IPR028643">
    <property type="entry name" value="ING1_PHD_Znf"/>
</dbReference>
<comment type="subcellular location">
    <subcellularLocation>
        <location evidence="1 9">Nucleus</location>
    </subcellularLocation>
</comment>
<evidence type="ECO:0000256" key="6">
    <source>
        <dbReference type="ARBA" id="ARBA00023242"/>
    </source>
</evidence>
<dbReference type="InterPro" id="IPR019787">
    <property type="entry name" value="Znf_PHD-finger"/>
</dbReference>
<feature type="domain" description="PHD-type" evidence="11">
    <location>
        <begin position="289"/>
        <end position="338"/>
    </location>
</feature>
<dbReference type="InterPro" id="IPR059153">
    <property type="entry name" value="NSD_PHD-1st"/>
</dbReference>
<dbReference type="Gene3D" id="6.10.140.1740">
    <property type="match status" value="1"/>
</dbReference>
<feature type="binding site" evidence="7">
    <location>
        <position position="310"/>
    </location>
    <ligand>
        <name>Zn(2+)</name>
        <dbReference type="ChEBI" id="CHEBI:29105"/>
        <label>2</label>
    </ligand>
</feature>
<dbReference type="SMART" id="SM00249">
    <property type="entry name" value="PHD"/>
    <property type="match status" value="1"/>
</dbReference>
<evidence type="ECO:0000256" key="1">
    <source>
        <dbReference type="ARBA" id="ARBA00004123"/>
    </source>
</evidence>
<dbReference type="Proteomes" id="UP001107558">
    <property type="component" value="Chromosome 2"/>
</dbReference>
<evidence type="ECO:0000256" key="10">
    <source>
        <dbReference type="SAM" id="MobiDB-lite"/>
    </source>
</evidence>
<dbReference type="FunFam" id="3.30.40.10:FF:000021">
    <property type="entry name" value="Inhibitor of growth 2b"/>
    <property type="match status" value="1"/>
</dbReference>
<feature type="binding site" evidence="7">
    <location>
        <position position="292"/>
    </location>
    <ligand>
        <name>Zn(2+)</name>
        <dbReference type="ChEBI" id="CHEBI:29105"/>
        <label>1</label>
    </ligand>
</feature>
<dbReference type="GO" id="GO:0005634">
    <property type="term" value="C:nucleus"/>
    <property type="evidence" value="ECO:0007669"/>
    <property type="project" value="UniProtKB-SubCell"/>
</dbReference>
<dbReference type="InterPro" id="IPR013083">
    <property type="entry name" value="Znf_RING/FYVE/PHD"/>
</dbReference>
<dbReference type="CDD" id="cd15584">
    <property type="entry name" value="PHD_ING1_2"/>
    <property type="match status" value="1"/>
</dbReference>
<evidence type="ECO:0000256" key="3">
    <source>
        <dbReference type="ARBA" id="ARBA00022723"/>
    </source>
</evidence>
<dbReference type="CDD" id="cd16857">
    <property type="entry name" value="ING_ING1_2"/>
    <property type="match status" value="1"/>
</dbReference>
<comment type="caution">
    <text evidence="12">The sequence shown here is derived from an EMBL/GenBank/DDBJ whole genome shotgun (WGS) entry which is preliminary data.</text>
</comment>
<evidence type="ECO:0000256" key="5">
    <source>
        <dbReference type="ARBA" id="ARBA00022833"/>
    </source>
</evidence>
<feature type="binding site" evidence="7">
    <location>
        <position position="305"/>
    </location>
    <ligand>
        <name>Zn(2+)</name>
        <dbReference type="ChEBI" id="CHEBI:29105"/>
        <label>2</label>
    </ligand>
</feature>
<dbReference type="PROSITE" id="PS01359">
    <property type="entry name" value="ZF_PHD_1"/>
    <property type="match status" value="1"/>
</dbReference>
<dbReference type="InterPro" id="IPR019786">
    <property type="entry name" value="Zinc_finger_PHD-type_CS"/>
</dbReference>
<dbReference type="GO" id="GO:0045893">
    <property type="term" value="P:positive regulation of DNA-templated transcription"/>
    <property type="evidence" value="ECO:0007669"/>
    <property type="project" value="TreeGrafter"/>
</dbReference>
<dbReference type="PROSITE" id="PS50016">
    <property type="entry name" value="ZF_PHD_2"/>
    <property type="match status" value="1"/>
</dbReference>
<keyword evidence="3 7" id="KW-0479">Metal-binding</keyword>
<feature type="compositionally biased region" description="Basic and acidic residues" evidence="10">
    <location>
        <begin position="200"/>
        <end position="212"/>
    </location>
</feature>
<dbReference type="InterPro" id="IPR024610">
    <property type="entry name" value="ING_N_histone-binding"/>
</dbReference>
<organism evidence="12 13">
    <name type="scientific">Polypedilum vanderplanki</name>
    <name type="common">Sleeping chironomid midge</name>
    <dbReference type="NCBI Taxonomy" id="319348"/>
    <lineage>
        <taxon>Eukaryota</taxon>
        <taxon>Metazoa</taxon>
        <taxon>Ecdysozoa</taxon>
        <taxon>Arthropoda</taxon>
        <taxon>Hexapoda</taxon>
        <taxon>Insecta</taxon>
        <taxon>Pterygota</taxon>
        <taxon>Neoptera</taxon>
        <taxon>Endopterygota</taxon>
        <taxon>Diptera</taxon>
        <taxon>Nematocera</taxon>
        <taxon>Chironomoidea</taxon>
        <taxon>Chironomidae</taxon>
        <taxon>Chironominae</taxon>
        <taxon>Polypedilum</taxon>
        <taxon>Polypedilum</taxon>
    </lineage>
</organism>
<evidence type="ECO:0000256" key="2">
    <source>
        <dbReference type="ARBA" id="ARBA00010210"/>
    </source>
</evidence>
<feature type="compositionally biased region" description="Low complexity" evidence="10">
    <location>
        <begin position="257"/>
        <end position="279"/>
    </location>
</feature>
<dbReference type="Pfam" id="PF12998">
    <property type="entry name" value="ING"/>
    <property type="match status" value="1"/>
</dbReference>
<dbReference type="PANTHER" id="PTHR10333">
    <property type="entry name" value="INHIBITOR OF GROWTH PROTEIN"/>
    <property type="match status" value="1"/>
</dbReference>
<feature type="region of interest" description="Disordered" evidence="10">
    <location>
        <begin position="115"/>
        <end position="136"/>
    </location>
</feature>
<dbReference type="InterPro" id="IPR001965">
    <property type="entry name" value="Znf_PHD"/>
</dbReference>
<evidence type="ECO:0000256" key="4">
    <source>
        <dbReference type="ARBA" id="ARBA00022771"/>
    </source>
</evidence>
<dbReference type="InterPro" id="IPR028651">
    <property type="entry name" value="ING_fam"/>
</dbReference>
<keyword evidence="5 7" id="KW-0862">Zinc</keyword>
<keyword evidence="6 9" id="KW-0539">Nucleus</keyword>
<evidence type="ECO:0000256" key="7">
    <source>
        <dbReference type="PIRSR" id="PIRSR628651-51"/>
    </source>
</evidence>
<feature type="binding site" evidence="7">
    <location>
        <position position="319"/>
    </location>
    <ligand>
        <name>Zn(2+)</name>
        <dbReference type="ChEBI" id="CHEBI:29105"/>
        <label>1</label>
    </ligand>
</feature>
<protein>
    <recommendedName>
        <fullName evidence="9">Inhibitor of growth protein</fullName>
    </recommendedName>
</protein>
<feature type="region of interest" description="Disordered" evidence="10">
    <location>
        <begin position="152"/>
        <end position="282"/>
    </location>
</feature>
<feature type="binding site" evidence="7">
    <location>
        <position position="335"/>
    </location>
    <ligand>
        <name>Zn(2+)</name>
        <dbReference type="ChEBI" id="CHEBI:29105"/>
        <label>2</label>
    </ligand>
</feature>
<comment type="function">
    <text evidence="9">Component of an histone acetyltransferase complex.</text>
</comment>
<evidence type="ECO:0000256" key="8">
    <source>
        <dbReference type="PROSITE-ProRule" id="PRU00146"/>
    </source>
</evidence>
<dbReference type="SMART" id="SM01408">
    <property type="entry name" value="ING"/>
    <property type="match status" value="1"/>
</dbReference>
<dbReference type="PANTHER" id="PTHR10333:SF89">
    <property type="entry name" value="INHIBITOR OF GROWTH PROTEIN"/>
    <property type="match status" value="1"/>
</dbReference>